<dbReference type="EMBL" id="JANIBJ010000058">
    <property type="protein sequence ID" value="MCQ8106305.1"/>
    <property type="molecule type" value="Genomic_DNA"/>
</dbReference>
<sequence length="178" mass="20532">MPLFKRWLNGALALWRDQRDENLRWHLARQPHVAALREASLLAEQALVAELKKQASQLAHELALSETRHDNELAMLKIQCKQDLKDYREYLQALDKLKLGLRENFAHLPEAVAFTIHHHAKQLLNRMWDAEDPREKLKVEMQLIQFMTAVHEDNIGSLRSGGEATLPQKTLAFIDSGD</sequence>
<keyword evidence="2" id="KW-1185">Reference proteome</keyword>
<dbReference type="Proteomes" id="UP001524499">
    <property type="component" value="Unassembled WGS sequence"/>
</dbReference>
<reference evidence="1 2" key="1">
    <citation type="submission" date="2022-07" db="EMBL/GenBank/DDBJ databases">
        <title>Methylomonas rivi sp. nov., Methylomonas rosea sp. nov., Methylomonas aureus sp. nov. and Methylomonas subterranea sp. nov., four novel methanotrophs isolated from a freshwater creek and the deep terrestrial subsurface.</title>
        <authorList>
            <person name="Abin C."/>
            <person name="Sankaranarayanan K."/>
            <person name="Garner C."/>
            <person name="Sindelar R."/>
            <person name="Kotary K."/>
            <person name="Garner R."/>
            <person name="Barclay S."/>
            <person name="Lawson P."/>
            <person name="Krumholz L."/>
        </authorList>
    </citation>
    <scope>NUCLEOTIDE SEQUENCE [LARGE SCALE GENOMIC DNA]</scope>
    <source>
        <strain evidence="1 2">SURF-2</strain>
    </source>
</reference>
<organism evidence="1 2">
    <name type="scientific">Methylomonas subterranea</name>
    <dbReference type="NCBI Taxonomy" id="2952225"/>
    <lineage>
        <taxon>Bacteria</taxon>
        <taxon>Pseudomonadati</taxon>
        <taxon>Pseudomonadota</taxon>
        <taxon>Gammaproteobacteria</taxon>
        <taxon>Methylococcales</taxon>
        <taxon>Methylococcaceae</taxon>
        <taxon>Methylomonas</taxon>
    </lineage>
</organism>
<evidence type="ECO:0000313" key="1">
    <source>
        <dbReference type="EMBL" id="MCQ8106305.1"/>
    </source>
</evidence>
<proteinExistence type="predicted"/>
<gene>
    <name evidence="1" type="ORF">NP590_19530</name>
</gene>
<accession>A0ABT1TLH4</accession>
<protein>
    <submittedName>
        <fullName evidence="1">Uncharacterized protein</fullName>
    </submittedName>
</protein>
<name>A0ABT1TLH4_9GAMM</name>
<dbReference type="RefSeq" id="WP_256604403.1">
    <property type="nucleotide sequence ID" value="NZ_JANIBJ010000058.1"/>
</dbReference>
<evidence type="ECO:0000313" key="2">
    <source>
        <dbReference type="Proteomes" id="UP001524499"/>
    </source>
</evidence>
<comment type="caution">
    <text evidence="1">The sequence shown here is derived from an EMBL/GenBank/DDBJ whole genome shotgun (WGS) entry which is preliminary data.</text>
</comment>